<evidence type="ECO:0000313" key="3">
    <source>
        <dbReference type="EMBL" id="SDO44597.1"/>
    </source>
</evidence>
<dbReference type="GO" id="GO:0000166">
    <property type="term" value="F:nucleotide binding"/>
    <property type="evidence" value="ECO:0007669"/>
    <property type="project" value="InterPro"/>
</dbReference>
<evidence type="ECO:0000313" key="4">
    <source>
        <dbReference type="Proteomes" id="UP000198778"/>
    </source>
</evidence>
<dbReference type="Gene3D" id="3.40.50.720">
    <property type="entry name" value="NAD(P)-binding Rossmann-like Domain"/>
    <property type="match status" value="1"/>
</dbReference>
<dbReference type="SUPFAM" id="SSF51735">
    <property type="entry name" value="NAD(P)-binding Rossmann-fold domains"/>
    <property type="match status" value="1"/>
</dbReference>
<gene>
    <name evidence="3" type="ORF">SAMN04488053_11412</name>
</gene>
<dbReference type="Proteomes" id="UP000198778">
    <property type="component" value="Unassembled WGS sequence"/>
</dbReference>
<organism evidence="3 4">
    <name type="scientific">Alkalicoccus daliensis</name>
    <dbReference type="NCBI Taxonomy" id="745820"/>
    <lineage>
        <taxon>Bacteria</taxon>
        <taxon>Bacillati</taxon>
        <taxon>Bacillota</taxon>
        <taxon>Bacilli</taxon>
        <taxon>Bacillales</taxon>
        <taxon>Bacillaceae</taxon>
        <taxon>Alkalicoccus</taxon>
    </lineage>
</organism>
<dbReference type="SUPFAM" id="SSF55347">
    <property type="entry name" value="Glyceraldehyde-3-phosphate dehydrogenase-like, C-terminal domain"/>
    <property type="match status" value="1"/>
</dbReference>
<dbReference type="PANTHER" id="PTHR43377:SF1">
    <property type="entry name" value="BILIVERDIN REDUCTASE A"/>
    <property type="match status" value="1"/>
</dbReference>
<keyword evidence="4" id="KW-1185">Reference proteome</keyword>
<sequence>MKKKVRLALLGGWHVHTEGFIEKLDAFSKDKVEWKAVWDHDQARGERFAEKLQVPFVPKLEDILEDTSVDAVMIEAETNLHHELITMAARAGKHIFTDKLLAPTMEEAEDIRWTVRKEGVKFVISHESLTIRAYQYAKEEVEKGNLGELVSIYFRRSHGLAKTDVLPASWYEPETAGGGALMDLGVHGLSLLAYIGSAPETISAVTRYISGKQVEDSASIQVTFQDKQTIGQAHTNLVTAPLDNLLEITGTEGSLLIYGEKEPLIYQSSGQDKPSRVDVQETGEVPVNKFIDLVLGEENQTELTGSGLELDTAVTIVQMAEGAYKSVKQQGKPVVLK</sequence>
<feature type="domain" description="GFO/IDH/MocA-like oxidoreductase" evidence="2">
    <location>
        <begin position="134"/>
        <end position="255"/>
    </location>
</feature>
<dbReference type="InterPro" id="IPR000683">
    <property type="entry name" value="Gfo/Idh/MocA-like_OxRdtase_N"/>
</dbReference>
<dbReference type="InterPro" id="IPR036291">
    <property type="entry name" value="NAD(P)-bd_dom_sf"/>
</dbReference>
<dbReference type="Pfam" id="PF01408">
    <property type="entry name" value="GFO_IDH_MocA"/>
    <property type="match status" value="1"/>
</dbReference>
<reference evidence="4" key="1">
    <citation type="submission" date="2016-10" db="EMBL/GenBank/DDBJ databases">
        <authorList>
            <person name="Varghese N."/>
            <person name="Submissions S."/>
        </authorList>
    </citation>
    <scope>NUCLEOTIDE SEQUENCE [LARGE SCALE GENOMIC DNA]</scope>
    <source>
        <strain evidence="4">CGMCC 1.10369</strain>
    </source>
</reference>
<dbReference type="Pfam" id="PF22725">
    <property type="entry name" value="GFO_IDH_MocA_C3"/>
    <property type="match status" value="1"/>
</dbReference>
<name>A0A1H0JLD6_9BACI</name>
<evidence type="ECO:0000259" key="2">
    <source>
        <dbReference type="Pfam" id="PF22725"/>
    </source>
</evidence>
<accession>A0A1H0JLD6</accession>
<protein>
    <submittedName>
        <fullName evidence="3">Predicted dehydrogenase</fullName>
    </submittedName>
</protein>
<proteinExistence type="predicted"/>
<dbReference type="InterPro" id="IPR051450">
    <property type="entry name" value="Gfo/Idh/MocA_Oxidoreductases"/>
</dbReference>
<dbReference type="PANTHER" id="PTHR43377">
    <property type="entry name" value="BILIVERDIN REDUCTASE A"/>
    <property type="match status" value="1"/>
</dbReference>
<feature type="domain" description="Gfo/Idh/MocA-like oxidoreductase N-terminal" evidence="1">
    <location>
        <begin position="29"/>
        <end position="124"/>
    </location>
</feature>
<evidence type="ECO:0000259" key="1">
    <source>
        <dbReference type="Pfam" id="PF01408"/>
    </source>
</evidence>
<dbReference type="RefSeq" id="WP_175444329.1">
    <property type="nucleotide sequence ID" value="NZ_FNIL01000014.1"/>
</dbReference>
<dbReference type="STRING" id="745820.SAMN04488053_11412"/>
<dbReference type="Gene3D" id="3.30.360.10">
    <property type="entry name" value="Dihydrodipicolinate Reductase, domain 2"/>
    <property type="match status" value="1"/>
</dbReference>
<dbReference type="AlphaFoldDB" id="A0A1H0JLD6"/>
<dbReference type="EMBL" id="FNIL01000014">
    <property type="protein sequence ID" value="SDO44597.1"/>
    <property type="molecule type" value="Genomic_DNA"/>
</dbReference>
<dbReference type="InterPro" id="IPR055170">
    <property type="entry name" value="GFO_IDH_MocA-like_dom"/>
</dbReference>